<dbReference type="OrthoDB" id="9815506at2"/>
<dbReference type="Gene3D" id="3.40.47.10">
    <property type="match status" value="1"/>
</dbReference>
<dbReference type="SUPFAM" id="SSF53901">
    <property type="entry name" value="Thiolase-like"/>
    <property type="match status" value="1"/>
</dbReference>
<comment type="subcellular location">
    <subcellularLocation>
        <location evidence="13">Cytoplasm</location>
    </subcellularLocation>
</comment>
<keyword evidence="9 13" id="KW-0275">Fatty acid biosynthesis</keyword>
<feature type="active site" evidence="13">
    <location>
        <position position="295"/>
    </location>
</feature>
<dbReference type="InterPro" id="IPR004655">
    <property type="entry name" value="FabH"/>
</dbReference>
<evidence type="ECO:0000313" key="16">
    <source>
        <dbReference type="EMBL" id="AQQ08424.1"/>
    </source>
</evidence>
<feature type="domain" description="Beta-ketoacyl-[acyl-carrier-protein] synthase III C-terminal" evidence="14">
    <location>
        <begin position="249"/>
        <end position="337"/>
    </location>
</feature>
<comment type="catalytic activity">
    <reaction evidence="12">
        <text>malonyl-[ACP] + acetyl-CoA + H(+) = 3-oxobutanoyl-[ACP] + CO2 + CoA</text>
        <dbReference type="Rhea" id="RHEA:12080"/>
        <dbReference type="Rhea" id="RHEA-COMP:9623"/>
        <dbReference type="Rhea" id="RHEA-COMP:9625"/>
        <dbReference type="ChEBI" id="CHEBI:15378"/>
        <dbReference type="ChEBI" id="CHEBI:16526"/>
        <dbReference type="ChEBI" id="CHEBI:57287"/>
        <dbReference type="ChEBI" id="CHEBI:57288"/>
        <dbReference type="ChEBI" id="CHEBI:78449"/>
        <dbReference type="ChEBI" id="CHEBI:78450"/>
        <dbReference type="EC" id="2.3.1.180"/>
    </reaction>
    <physiologicalReaction direction="left-to-right" evidence="12">
        <dbReference type="Rhea" id="RHEA:12081"/>
    </physiologicalReaction>
</comment>
<name>A0A1Q2HMD7_9BACT</name>
<keyword evidence="5 13" id="KW-0444">Lipid biosynthesis</keyword>
<dbReference type="InterPro" id="IPR013747">
    <property type="entry name" value="ACP_syn_III_C"/>
</dbReference>
<dbReference type="InterPro" id="IPR016039">
    <property type="entry name" value="Thiolase-like"/>
</dbReference>
<dbReference type="GO" id="GO:0006633">
    <property type="term" value="P:fatty acid biosynthetic process"/>
    <property type="evidence" value="ECO:0007669"/>
    <property type="project" value="UniProtKB-UniRule"/>
</dbReference>
<comment type="function">
    <text evidence="13">Catalyzes the condensation reaction of fatty acid synthesis by the addition to an acyl acceptor of two carbons from malonyl-ACP. Catalyzes the first condensation reaction which initiates fatty acid synthesis and may therefore play a role in governing the total rate of fatty acid production. Possesses both acetoacetyl-ACP synthase and acetyl transacylase activities. Its substrate specificity determines the biosynthesis of branched-chain and/or straight-chain of fatty acids.</text>
</comment>
<feature type="active site" evidence="13">
    <location>
        <position position="265"/>
    </location>
</feature>
<evidence type="ECO:0000256" key="1">
    <source>
        <dbReference type="ARBA" id="ARBA00005194"/>
    </source>
</evidence>
<keyword evidence="4 13" id="KW-0963">Cytoplasm</keyword>
<dbReference type="PANTHER" id="PTHR34069:SF2">
    <property type="entry name" value="BETA-KETOACYL-[ACYL-CARRIER-PROTEIN] SYNTHASE III"/>
    <property type="match status" value="1"/>
</dbReference>
<gene>
    <name evidence="13 16" type="primary">fabH</name>
    <name evidence="16" type="ORF">L21SP3_00200</name>
</gene>
<evidence type="ECO:0000259" key="14">
    <source>
        <dbReference type="Pfam" id="PF08541"/>
    </source>
</evidence>
<evidence type="ECO:0000256" key="9">
    <source>
        <dbReference type="ARBA" id="ARBA00023160"/>
    </source>
</evidence>
<proteinExistence type="inferred from homology"/>
<comment type="subunit">
    <text evidence="13">Homodimer.</text>
</comment>
<dbReference type="Proteomes" id="UP000188273">
    <property type="component" value="Chromosome"/>
</dbReference>
<comment type="similarity">
    <text evidence="2 13">Belongs to the thiolase-like superfamily. FabH family.</text>
</comment>
<organism evidence="16 17">
    <name type="scientific">Sedimentisphaera cyanobacteriorum</name>
    <dbReference type="NCBI Taxonomy" id="1940790"/>
    <lineage>
        <taxon>Bacteria</taxon>
        <taxon>Pseudomonadati</taxon>
        <taxon>Planctomycetota</taxon>
        <taxon>Phycisphaerae</taxon>
        <taxon>Sedimentisphaerales</taxon>
        <taxon>Sedimentisphaeraceae</taxon>
        <taxon>Sedimentisphaera</taxon>
    </lineage>
</organism>
<dbReference type="KEGG" id="pbu:L21SP3_00200"/>
<feature type="active site" evidence="13">
    <location>
        <position position="124"/>
    </location>
</feature>
<dbReference type="AlphaFoldDB" id="A0A1Q2HMD7"/>
<dbReference type="Pfam" id="PF08545">
    <property type="entry name" value="ACP_syn_III"/>
    <property type="match status" value="1"/>
</dbReference>
<dbReference type="RefSeq" id="WP_077538697.1">
    <property type="nucleotide sequence ID" value="NZ_CP019633.1"/>
</dbReference>
<dbReference type="UniPathway" id="UPA00094"/>
<evidence type="ECO:0000256" key="2">
    <source>
        <dbReference type="ARBA" id="ARBA00008642"/>
    </source>
</evidence>
<dbReference type="Pfam" id="PF08541">
    <property type="entry name" value="ACP_syn_III_C"/>
    <property type="match status" value="1"/>
</dbReference>
<evidence type="ECO:0000256" key="4">
    <source>
        <dbReference type="ARBA" id="ARBA00022490"/>
    </source>
</evidence>
<dbReference type="GO" id="GO:0005737">
    <property type="term" value="C:cytoplasm"/>
    <property type="evidence" value="ECO:0007669"/>
    <property type="project" value="UniProtKB-SubCell"/>
</dbReference>
<dbReference type="NCBIfam" id="NF006829">
    <property type="entry name" value="PRK09352.1"/>
    <property type="match status" value="1"/>
</dbReference>
<dbReference type="NCBIfam" id="TIGR00747">
    <property type="entry name" value="fabH"/>
    <property type="match status" value="1"/>
</dbReference>
<sequence length="338" mass="35974">MSNNNPKIQLPSRSAVIAGTGSALPGKILTNEDLTKIVETNDEWITTRTGIKERHIAGDDETTASLASEASKKALEQAQMAPEQLDLIIVATVTPEMVFPSTACFVQAELGAKNSAAYDLSAACSGFVFALMTAANLINNGALNNVLVIGAETLSKITNYKDRASCILFGDGAGAAVVKASNEQGKGILYSNMGSDGTGWTALNCQAYGSKYPADKPLEDEAKKYMFINGREVYQLAVRKIVETVEDCLDKTGLKSEDIKKVVPHQMNARIIESSAKRLGLTQEQLFVNIDKTGNTSAASIPIALDECNRAGHISEGDYVALVAFGAGLTWGGNIIKF</sequence>
<evidence type="ECO:0000313" key="17">
    <source>
        <dbReference type="Proteomes" id="UP000188273"/>
    </source>
</evidence>
<evidence type="ECO:0000256" key="13">
    <source>
        <dbReference type="HAMAP-Rule" id="MF_01815"/>
    </source>
</evidence>
<dbReference type="EC" id="2.3.1.180" evidence="3 13"/>
<keyword evidence="10 13" id="KW-0511">Multifunctional enzyme</keyword>
<evidence type="ECO:0000256" key="3">
    <source>
        <dbReference type="ARBA" id="ARBA00012333"/>
    </source>
</evidence>
<dbReference type="GO" id="GO:0004315">
    <property type="term" value="F:3-oxoacyl-[acyl-carrier-protein] synthase activity"/>
    <property type="evidence" value="ECO:0007669"/>
    <property type="project" value="InterPro"/>
</dbReference>
<dbReference type="InterPro" id="IPR013751">
    <property type="entry name" value="ACP_syn_III_N"/>
</dbReference>
<reference evidence="17" key="1">
    <citation type="submission" date="2017-02" db="EMBL/GenBank/DDBJ databases">
        <title>Comparative genomics and description of representatives of a novel lineage of planctomycetes thriving in anoxic sediments.</title>
        <authorList>
            <person name="Spring S."/>
            <person name="Bunk B."/>
            <person name="Sproer C."/>
            <person name="Klenk H.-P."/>
        </authorList>
    </citation>
    <scope>NUCLEOTIDE SEQUENCE [LARGE SCALE GENOMIC DNA]</scope>
    <source>
        <strain evidence="17">L21-RPul-D3</strain>
    </source>
</reference>
<dbReference type="EMBL" id="CP019633">
    <property type="protein sequence ID" value="AQQ08424.1"/>
    <property type="molecule type" value="Genomic_DNA"/>
</dbReference>
<evidence type="ECO:0000256" key="8">
    <source>
        <dbReference type="ARBA" id="ARBA00023098"/>
    </source>
</evidence>
<evidence type="ECO:0000256" key="7">
    <source>
        <dbReference type="ARBA" id="ARBA00022832"/>
    </source>
</evidence>
<protein>
    <recommendedName>
        <fullName evidence="3 13">Beta-ketoacyl-[acyl-carrier-protein] synthase III</fullName>
        <shortName evidence="13">Beta-ketoacyl-ACP synthase III</shortName>
        <shortName evidence="13">KAS III</shortName>
        <ecNumber evidence="3 13">2.3.1.180</ecNumber>
    </recommendedName>
    <alternativeName>
        <fullName evidence="13">3-oxoacyl-[acyl-carrier-protein] synthase 3</fullName>
    </alternativeName>
    <alternativeName>
        <fullName evidence="13">3-oxoacyl-[acyl-carrier-protein] synthase III</fullName>
    </alternativeName>
</protein>
<evidence type="ECO:0000256" key="11">
    <source>
        <dbReference type="ARBA" id="ARBA00023315"/>
    </source>
</evidence>
<evidence type="ECO:0000256" key="10">
    <source>
        <dbReference type="ARBA" id="ARBA00023268"/>
    </source>
</evidence>
<dbReference type="GO" id="GO:0044550">
    <property type="term" value="P:secondary metabolite biosynthetic process"/>
    <property type="evidence" value="ECO:0007669"/>
    <property type="project" value="TreeGrafter"/>
</dbReference>
<accession>A0A1Q2HMD7</accession>
<dbReference type="FunFam" id="3.40.47.10:FF:000004">
    <property type="entry name" value="3-oxoacyl-[acyl-carrier-protein] synthase 3"/>
    <property type="match status" value="1"/>
</dbReference>
<keyword evidence="8 13" id="KW-0443">Lipid metabolism</keyword>
<keyword evidence="7 13" id="KW-0276">Fatty acid metabolism</keyword>
<comment type="pathway">
    <text evidence="1 13">Lipid metabolism; fatty acid biosynthesis.</text>
</comment>
<comment type="domain">
    <text evidence="13">The last Arg residue of the ACP-binding site is essential for the weak association between ACP/AcpP and FabH.</text>
</comment>
<dbReference type="GO" id="GO:0033818">
    <property type="term" value="F:beta-ketoacyl-acyl-carrier-protein synthase III activity"/>
    <property type="evidence" value="ECO:0007669"/>
    <property type="project" value="UniProtKB-UniRule"/>
</dbReference>
<comment type="caution">
    <text evidence="13">Lacks conserved residue(s) required for the propagation of feature annotation.</text>
</comment>
<keyword evidence="6 13" id="KW-0808">Transferase</keyword>
<dbReference type="HAMAP" id="MF_01815">
    <property type="entry name" value="FabH"/>
    <property type="match status" value="1"/>
</dbReference>
<evidence type="ECO:0000259" key="15">
    <source>
        <dbReference type="Pfam" id="PF08545"/>
    </source>
</evidence>
<feature type="domain" description="Beta-ketoacyl-[acyl-carrier-protein] synthase III N-terminal" evidence="15">
    <location>
        <begin position="118"/>
        <end position="197"/>
    </location>
</feature>
<dbReference type="STRING" id="1940790.L21SP3_00200"/>
<keyword evidence="17" id="KW-1185">Reference proteome</keyword>
<dbReference type="PANTHER" id="PTHR34069">
    <property type="entry name" value="3-OXOACYL-[ACYL-CARRIER-PROTEIN] SYNTHASE 3"/>
    <property type="match status" value="1"/>
</dbReference>
<keyword evidence="11 13" id="KW-0012">Acyltransferase</keyword>
<dbReference type="CDD" id="cd00830">
    <property type="entry name" value="KAS_III"/>
    <property type="match status" value="1"/>
</dbReference>
<evidence type="ECO:0000256" key="5">
    <source>
        <dbReference type="ARBA" id="ARBA00022516"/>
    </source>
</evidence>
<evidence type="ECO:0000256" key="12">
    <source>
        <dbReference type="ARBA" id="ARBA00051096"/>
    </source>
</evidence>
<evidence type="ECO:0000256" key="6">
    <source>
        <dbReference type="ARBA" id="ARBA00022679"/>
    </source>
</evidence>